<feature type="non-terminal residue" evidence="2">
    <location>
        <position position="101"/>
    </location>
</feature>
<proteinExistence type="predicted"/>
<accession>A0ABT8IPF9</accession>
<name>A0ABT8IPF9_9BACL</name>
<keyword evidence="1" id="KW-0238">DNA-binding</keyword>
<evidence type="ECO:0000313" key="3">
    <source>
        <dbReference type="Proteomes" id="UP001174196"/>
    </source>
</evidence>
<dbReference type="EMBL" id="JANRHH010000042">
    <property type="protein sequence ID" value="MDN4594613.1"/>
    <property type="molecule type" value="Genomic_DNA"/>
</dbReference>
<dbReference type="RefSeq" id="WP_301239415.1">
    <property type="nucleotide sequence ID" value="NZ_JANRHH010000042.1"/>
</dbReference>
<evidence type="ECO:0000313" key="2">
    <source>
        <dbReference type="EMBL" id="MDN4594613.1"/>
    </source>
</evidence>
<keyword evidence="3" id="KW-1185">Reference proteome</keyword>
<organism evidence="2 3">
    <name type="scientific">Polycladomyces subterraneus</name>
    <dbReference type="NCBI Taxonomy" id="1016997"/>
    <lineage>
        <taxon>Bacteria</taxon>
        <taxon>Bacillati</taxon>
        <taxon>Bacillota</taxon>
        <taxon>Bacilli</taxon>
        <taxon>Bacillales</taxon>
        <taxon>Thermoactinomycetaceae</taxon>
        <taxon>Polycladomyces</taxon>
    </lineage>
</organism>
<gene>
    <name evidence="2" type="ORF">NWF35_12090</name>
</gene>
<feature type="non-terminal residue" evidence="2">
    <location>
        <position position="1"/>
    </location>
</feature>
<comment type="caution">
    <text evidence="2">The sequence shown here is derived from an EMBL/GenBank/DDBJ whole genome shotgun (WGS) entry which is preliminary data.</text>
</comment>
<protein>
    <submittedName>
        <fullName evidence="2">IS200/IS605 family accessory protein TnpB-related protein</fullName>
    </submittedName>
</protein>
<dbReference type="NCBIfam" id="TIGR01766">
    <property type="entry name" value="IS200/IS605 family accessory protein TnpB-like domain"/>
    <property type="match status" value="1"/>
</dbReference>
<reference evidence="2" key="1">
    <citation type="submission" date="2022-08" db="EMBL/GenBank/DDBJ databases">
        <title>Polycladomyces zharkentsis sp. nov., a novel thermophilic CMC and starch-degrading bacterium isolated from a geothermal spring in Kazakhstan.</title>
        <authorList>
            <person name="Mashzhan A."/>
            <person name="Kistaubaeva A."/>
            <person name="Javier-Lopez R."/>
            <person name="Birkeland N.-K."/>
        </authorList>
    </citation>
    <scope>NUCLEOTIDE SEQUENCE</scope>
    <source>
        <strain evidence="2">KSR 13</strain>
    </source>
</reference>
<dbReference type="InterPro" id="IPR010095">
    <property type="entry name" value="Cas12f1-like_TNB"/>
</dbReference>
<sequence length="101" mass="11992">QCAYIRRRYAAKRRRLGKAKKLDAIRKSKNKEARWMKDHNHKISRQIVNFAVSNGVGLIRMEDLTDIRNRAKSKKEAGRNLHSWSFYQLKEMIRYKAEMAG</sequence>
<evidence type="ECO:0000256" key="1">
    <source>
        <dbReference type="ARBA" id="ARBA00023125"/>
    </source>
</evidence>
<dbReference type="Proteomes" id="UP001174196">
    <property type="component" value="Unassembled WGS sequence"/>
</dbReference>